<name>A0A3Q4M181_NEOBR</name>
<evidence type="ECO:0000313" key="2">
    <source>
        <dbReference type="Proteomes" id="UP000261580"/>
    </source>
</evidence>
<dbReference type="Proteomes" id="UP000261580">
    <property type="component" value="Unassembled WGS sequence"/>
</dbReference>
<reference evidence="1" key="1">
    <citation type="submission" date="2025-08" db="UniProtKB">
        <authorList>
            <consortium name="Ensembl"/>
        </authorList>
    </citation>
    <scope>IDENTIFICATION</scope>
</reference>
<dbReference type="STRING" id="32507.ENSNBRP00000000214"/>
<sequence length="57" mass="6436">MEFEESGIGEECGWPTQLDVAHVLTLGLEALQHRLPKNDNLKSTIYGGSFYCHHHLI</sequence>
<accession>A0A3Q4M181</accession>
<dbReference type="AlphaFoldDB" id="A0A3Q4M181"/>
<organism evidence="1 2">
    <name type="scientific">Neolamprologus brichardi</name>
    <name type="common">Fairy cichlid</name>
    <name type="synonym">Lamprologus brichardi</name>
    <dbReference type="NCBI Taxonomy" id="32507"/>
    <lineage>
        <taxon>Eukaryota</taxon>
        <taxon>Metazoa</taxon>
        <taxon>Chordata</taxon>
        <taxon>Craniata</taxon>
        <taxon>Vertebrata</taxon>
        <taxon>Euteleostomi</taxon>
        <taxon>Actinopterygii</taxon>
        <taxon>Neopterygii</taxon>
        <taxon>Teleostei</taxon>
        <taxon>Neoteleostei</taxon>
        <taxon>Acanthomorphata</taxon>
        <taxon>Ovalentaria</taxon>
        <taxon>Cichlomorphae</taxon>
        <taxon>Cichliformes</taxon>
        <taxon>Cichlidae</taxon>
        <taxon>African cichlids</taxon>
        <taxon>Pseudocrenilabrinae</taxon>
        <taxon>Lamprologini</taxon>
        <taxon>Neolamprologus</taxon>
    </lineage>
</organism>
<proteinExistence type="predicted"/>
<reference evidence="1" key="2">
    <citation type="submission" date="2025-09" db="UniProtKB">
        <authorList>
            <consortium name="Ensembl"/>
        </authorList>
    </citation>
    <scope>IDENTIFICATION</scope>
</reference>
<dbReference type="Ensembl" id="ENSNBRT00000000249.1">
    <property type="protein sequence ID" value="ENSNBRP00000000214.1"/>
    <property type="gene ID" value="ENSNBRG00000000199.1"/>
</dbReference>
<evidence type="ECO:0000313" key="1">
    <source>
        <dbReference type="Ensembl" id="ENSNBRP00000000214.1"/>
    </source>
</evidence>
<keyword evidence="2" id="KW-1185">Reference proteome</keyword>
<protein>
    <submittedName>
        <fullName evidence="1">Uncharacterized protein</fullName>
    </submittedName>
</protein>